<accession>A0ABU5GYE4</accession>
<organism evidence="2 3">
    <name type="scientific">Hyalangium rubrum</name>
    <dbReference type="NCBI Taxonomy" id="3103134"/>
    <lineage>
        <taxon>Bacteria</taxon>
        <taxon>Pseudomonadati</taxon>
        <taxon>Myxococcota</taxon>
        <taxon>Myxococcia</taxon>
        <taxon>Myxococcales</taxon>
        <taxon>Cystobacterineae</taxon>
        <taxon>Archangiaceae</taxon>
        <taxon>Hyalangium</taxon>
    </lineage>
</organism>
<feature type="compositionally biased region" description="Basic and acidic residues" evidence="1">
    <location>
        <begin position="166"/>
        <end position="175"/>
    </location>
</feature>
<keyword evidence="3" id="KW-1185">Reference proteome</keyword>
<sequence length="190" mass="20234">MSSEQKKPIVDPSMAPPEAPPELLEKREKIAAEMEKIAKTSTGSLQQVLRKTAALLSNTKQGAQIDVQLYNDVKEAFLRYSKDAAAGPTPDVLMEALEWMSAYLSTRGFAPAEQQAAAPAPAATASAPASAPRAKGPQDGFESGKGSKAMSLGNPDAPPSNQPLDPKTEQKEIESFKNWMKNPSLGKLKG</sequence>
<dbReference type="EMBL" id="JAXIVS010000001">
    <property type="protein sequence ID" value="MDY7225523.1"/>
    <property type="molecule type" value="Genomic_DNA"/>
</dbReference>
<gene>
    <name evidence="2" type="ORF">SYV04_03980</name>
</gene>
<evidence type="ECO:0000256" key="1">
    <source>
        <dbReference type="SAM" id="MobiDB-lite"/>
    </source>
</evidence>
<dbReference type="RefSeq" id="WP_321544230.1">
    <property type="nucleotide sequence ID" value="NZ_JAXIVS010000001.1"/>
</dbReference>
<proteinExistence type="predicted"/>
<name>A0ABU5GYE4_9BACT</name>
<dbReference type="Proteomes" id="UP001291309">
    <property type="component" value="Unassembled WGS sequence"/>
</dbReference>
<evidence type="ECO:0000313" key="3">
    <source>
        <dbReference type="Proteomes" id="UP001291309"/>
    </source>
</evidence>
<feature type="region of interest" description="Disordered" evidence="1">
    <location>
        <begin position="1"/>
        <end position="22"/>
    </location>
</feature>
<feature type="region of interest" description="Disordered" evidence="1">
    <location>
        <begin position="114"/>
        <end position="190"/>
    </location>
</feature>
<comment type="caution">
    <text evidence="2">The sequence shown here is derived from an EMBL/GenBank/DDBJ whole genome shotgun (WGS) entry which is preliminary data.</text>
</comment>
<protein>
    <submittedName>
        <fullName evidence="2">Uncharacterized protein</fullName>
    </submittedName>
</protein>
<reference evidence="2 3" key="1">
    <citation type="submission" date="2023-12" db="EMBL/GenBank/DDBJ databases">
        <title>the genome sequence of Hyalangium sp. s54d21.</title>
        <authorList>
            <person name="Zhang X."/>
        </authorList>
    </citation>
    <scope>NUCLEOTIDE SEQUENCE [LARGE SCALE GENOMIC DNA]</scope>
    <source>
        <strain evidence="3">s54d21</strain>
    </source>
</reference>
<evidence type="ECO:0000313" key="2">
    <source>
        <dbReference type="EMBL" id="MDY7225523.1"/>
    </source>
</evidence>
<feature type="compositionally biased region" description="Low complexity" evidence="1">
    <location>
        <begin position="114"/>
        <end position="134"/>
    </location>
</feature>